<comment type="caution">
    <text evidence="2">The sequence shown here is derived from an EMBL/GenBank/DDBJ whole genome shotgun (WGS) entry which is preliminary data.</text>
</comment>
<dbReference type="GO" id="GO:0003824">
    <property type="term" value="F:catalytic activity"/>
    <property type="evidence" value="ECO:0007669"/>
    <property type="project" value="InterPro"/>
</dbReference>
<dbReference type="AlphaFoldDB" id="A0A2P8DK73"/>
<dbReference type="EMBL" id="PYGA01000007">
    <property type="protein sequence ID" value="PSK97614.1"/>
    <property type="molecule type" value="Genomic_DNA"/>
</dbReference>
<name>A0A2P8DK73_9ACTN</name>
<dbReference type="PRINTS" id="PR00412">
    <property type="entry name" value="EPOXHYDRLASE"/>
</dbReference>
<evidence type="ECO:0000259" key="1">
    <source>
        <dbReference type="Pfam" id="PF12697"/>
    </source>
</evidence>
<accession>A0A2P8DK73</accession>
<dbReference type="Gene3D" id="3.40.50.1820">
    <property type="entry name" value="alpha/beta hydrolase"/>
    <property type="match status" value="1"/>
</dbReference>
<keyword evidence="3" id="KW-1185">Reference proteome</keyword>
<dbReference type="PRINTS" id="PR00111">
    <property type="entry name" value="ABHYDROLASE"/>
</dbReference>
<dbReference type="InterPro" id="IPR029058">
    <property type="entry name" value="AB_hydrolase_fold"/>
</dbReference>
<dbReference type="PANTHER" id="PTHR43194">
    <property type="entry name" value="HYDROLASE ALPHA/BETA FOLD FAMILY"/>
    <property type="match status" value="1"/>
</dbReference>
<feature type="domain" description="AB hydrolase-1" evidence="1">
    <location>
        <begin position="38"/>
        <end position="269"/>
    </location>
</feature>
<organism evidence="2 3">
    <name type="scientific">Murinocardiopsis flavida</name>
    <dbReference type="NCBI Taxonomy" id="645275"/>
    <lineage>
        <taxon>Bacteria</taxon>
        <taxon>Bacillati</taxon>
        <taxon>Actinomycetota</taxon>
        <taxon>Actinomycetes</taxon>
        <taxon>Streptosporangiales</taxon>
        <taxon>Nocardiopsidaceae</taxon>
        <taxon>Murinocardiopsis</taxon>
    </lineage>
</organism>
<reference evidence="2 3" key="1">
    <citation type="submission" date="2018-03" db="EMBL/GenBank/DDBJ databases">
        <title>Genomic Encyclopedia of Archaeal and Bacterial Type Strains, Phase II (KMG-II): from individual species to whole genera.</title>
        <authorList>
            <person name="Goeker M."/>
        </authorList>
    </citation>
    <scope>NUCLEOTIDE SEQUENCE [LARGE SCALE GENOMIC DNA]</scope>
    <source>
        <strain evidence="2 3">DSM 45312</strain>
    </source>
</reference>
<dbReference type="OrthoDB" id="3771266at2"/>
<dbReference type="InterPro" id="IPR050228">
    <property type="entry name" value="Carboxylesterase_BioH"/>
</dbReference>
<dbReference type="Pfam" id="PF12697">
    <property type="entry name" value="Abhydrolase_6"/>
    <property type="match status" value="1"/>
</dbReference>
<gene>
    <name evidence="2" type="ORF">CLV63_1072</name>
</gene>
<dbReference type="InterPro" id="IPR000073">
    <property type="entry name" value="AB_hydrolase_1"/>
</dbReference>
<dbReference type="InterPro" id="IPR000639">
    <property type="entry name" value="Epox_hydrolase-like"/>
</dbReference>
<dbReference type="PANTHER" id="PTHR43194:SF2">
    <property type="entry name" value="PEROXISOMAL MEMBRANE PROTEIN LPX1"/>
    <property type="match status" value="1"/>
</dbReference>
<protein>
    <submittedName>
        <fullName evidence="2">Pimeloyl-ACP methyl ester carboxylesterase</fullName>
    </submittedName>
</protein>
<dbReference type="Proteomes" id="UP000240542">
    <property type="component" value="Unassembled WGS sequence"/>
</dbReference>
<dbReference type="RefSeq" id="WP_106582972.1">
    <property type="nucleotide sequence ID" value="NZ_PYGA01000007.1"/>
</dbReference>
<evidence type="ECO:0000313" key="2">
    <source>
        <dbReference type="EMBL" id="PSK97614.1"/>
    </source>
</evidence>
<dbReference type="SUPFAM" id="SSF53474">
    <property type="entry name" value="alpha/beta-Hydrolases"/>
    <property type="match status" value="1"/>
</dbReference>
<sequence length="281" mass="29675">MDINEQASAPPETRFLNRPEGRIAYDLYGVGNSGPVAICAPGMGDHRTTYRHLAPALAAAGWRVAALDLRGHGDSDTGFTDHSTRALADDMTALAEELDGGPALLIGNSMGGTAAAWAAAARPDLVRGVVLIAAFLRGEGVQGPMKWALKLALLRPWGPRFTHSYLSGLFSGRTADDHGDHVGAIRTHLSDRRRFPEIIATVGNAFHAPPARLDDVRAPVLVVMGELDSDFPDPAAEAAWQGERLGAEVLTVPDAGHYPQAQRSDVVAPAVVAFARAASRG</sequence>
<evidence type="ECO:0000313" key="3">
    <source>
        <dbReference type="Proteomes" id="UP000240542"/>
    </source>
</evidence>
<proteinExistence type="predicted"/>